<feature type="region of interest" description="Disordered" evidence="1">
    <location>
        <begin position="350"/>
        <end position="476"/>
    </location>
</feature>
<feature type="compositionally biased region" description="Basic and acidic residues" evidence="1">
    <location>
        <begin position="704"/>
        <end position="718"/>
    </location>
</feature>
<feature type="compositionally biased region" description="Polar residues" evidence="1">
    <location>
        <begin position="926"/>
        <end position="949"/>
    </location>
</feature>
<feature type="compositionally biased region" description="Low complexity" evidence="1">
    <location>
        <begin position="722"/>
        <end position="731"/>
    </location>
</feature>
<feature type="compositionally biased region" description="Acidic residues" evidence="1">
    <location>
        <begin position="988"/>
        <end position="997"/>
    </location>
</feature>
<proteinExistence type="predicted"/>
<feature type="compositionally biased region" description="Polar residues" evidence="1">
    <location>
        <begin position="272"/>
        <end position="288"/>
    </location>
</feature>
<feature type="compositionally biased region" description="Low complexity" evidence="1">
    <location>
        <begin position="59"/>
        <end position="82"/>
    </location>
</feature>
<feature type="region of interest" description="Disordered" evidence="1">
    <location>
        <begin position="552"/>
        <end position="749"/>
    </location>
</feature>
<feature type="compositionally biased region" description="Polar residues" evidence="1">
    <location>
        <begin position="903"/>
        <end position="917"/>
    </location>
</feature>
<organism evidence="2 3">
    <name type="scientific">Cryptococcus decagattii</name>
    <dbReference type="NCBI Taxonomy" id="1859122"/>
    <lineage>
        <taxon>Eukaryota</taxon>
        <taxon>Fungi</taxon>
        <taxon>Dikarya</taxon>
        <taxon>Basidiomycota</taxon>
        <taxon>Agaricomycotina</taxon>
        <taxon>Tremellomycetes</taxon>
        <taxon>Tremellales</taxon>
        <taxon>Cryptococcaceae</taxon>
        <taxon>Cryptococcus</taxon>
        <taxon>Cryptococcus gattii species complex</taxon>
    </lineage>
</organism>
<dbReference type="GeneID" id="89992888"/>
<reference evidence="2 3" key="1">
    <citation type="submission" date="2024-01" db="EMBL/GenBank/DDBJ databases">
        <title>Comparative genomics of Cryptococcus and Kwoniella reveals pathogenesis evolution and contrasting modes of karyotype evolution via chromosome fusion or intercentromeric recombination.</title>
        <authorList>
            <person name="Coelho M.A."/>
            <person name="David-Palma M."/>
            <person name="Shea T."/>
            <person name="Bowers K."/>
            <person name="McGinley-Smith S."/>
            <person name="Mohammad A.W."/>
            <person name="Gnirke A."/>
            <person name="Yurkov A.M."/>
            <person name="Nowrousian M."/>
            <person name="Sun S."/>
            <person name="Cuomo C.A."/>
            <person name="Heitman J."/>
        </authorList>
    </citation>
    <scope>NUCLEOTIDE SEQUENCE [LARGE SCALE GENOMIC DNA]</scope>
    <source>
        <strain evidence="2 3">7685027</strain>
    </source>
</reference>
<feature type="compositionally biased region" description="Basic and acidic residues" evidence="1">
    <location>
        <begin position="383"/>
        <end position="395"/>
    </location>
</feature>
<evidence type="ECO:0000313" key="2">
    <source>
        <dbReference type="EMBL" id="WVO24749.1"/>
    </source>
</evidence>
<feature type="compositionally biased region" description="Basic and acidic residues" evidence="1">
    <location>
        <begin position="634"/>
        <end position="650"/>
    </location>
</feature>
<dbReference type="RefSeq" id="XP_064723988.1">
    <property type="nucleotide sequence ID" value="XM_064867916.1"/>
</dbReference>
<gene>
    <name evidence="2" type="ORF">IAS62_006119</name>
</gene>
<feature type="compositionally biased region" description="Basic and acidic residues" evidence="1">
    <location>
        <begin position="604"/>
        <end position="615"/>
    </location>
</feature>
<dbReference type="EMBL" id="CP143817">
    <property type="protein sequence ID" value="WVO24749.1"/>
    <property type="molecule type" value="Genomic_DNA"/>
</dbReference>
<protein>
    <submittedName>
        <fullName evidence="2">Uncharacterized protein</fullName>
    </submittedName>
</protein>
<feature type="region of interest" description="Disordered" evidence="1">
    <location>
        <begin position="57"/>
        <end position="240"/>
    </location>
</feature>
<feature type="compositionally biased region" description="Low complexity" evidence="1">
    <location>
        <begin position="174"/>
        <end position="236"/>
    </location>
</feature>
<feature type="region of interest" description="Disordered" evidence="1">
    <location>
        <begin position="494"/>
        <end position="515"/>
    </location>
</feature>
<feature type="region of interest" description="Disordered" evidence="1">
    <location>
        <begin position="804"/>
        <end position="1006"/>
    </location>
</feature>
<feature type="compositionally biased region" description="Basic and acidic residues" evidence="1">
    <location>
        <begin position="735"/>
        <end position="746"/>
    </location>
</feature>
<name>A0ABZ2B3R4_9TREE</name>
<feature type="region of interest" description="Disordered" evidence="1">
    <location>
        <begin position="254"/>
        <end position="288"/>
    </location>
</feature>
<evidence type="ECO:0000313" key="3">
    <source>
        <dbReference type="Proteomes" id="UP001432216"/>
    </source>
</evidence>
<keyword evidence="3" id="KW-1185">Reference proteome</keyword>
<sequence>MRSRERHSASHSSQSSFSNSYLILILTSSSADKDTGRLSYKRLRIYRAIVKNIDFTVMPDSTTPPDSISRSSSPGQGGPQRRVVSGSLRDRIAKFNNPSAPPPVPKQHVPSAPVSRGMVGNRIPSLDRKSAGILGVTPDKRVPESKGMIGNRIPSVAGGGYSPVPYQNTGSNNGGTPTKTAPAAAAAARDTSPAGSASGSVDSSAASATVDNSVSPTTSRSSTPPSSPGTAGTAATDNVPPSLVAATLPSLNANLGTSTPSSTRAEAGDTVSEFSLSVPSTPMGNSTPLLPAPEYDLVAPNLKLATGSTPHPMTPGISSQSAKFAPSVSSSLATQSVGSEEEIQMMADVSGVSTPMGTPRAARRGLGEGSVAGDGSAAGDDEGSVKDLSGKIDKLDLDEDTAPSDKTLSTPVNEVRAPTIPEPFETTASDKEHEVSSTPKSTASSSDPNKEHDLAALKQGLLDSSSPPGNVPSGAIDDMAANAMTQKLGEYTIAPEEKKVQGGQAGQFMEDVEIPDEILVPPANTRQEYGGQEELQVQEIGAEGDKEVIKTDEEKAAEEPDVVTVGEDVPAIQSAQEPEPKKTDSEKAAEDVPATSTSENVNDEVIKTDAERTAESPEVVTVGKDVPATQSASHSDEKKLVKTDEEKTAEAPDVVVVGKDVPEVQSAEQDGGAIKTDQEKAAEAPDVITVGEDVPPVQSAGGEESAKPIKADEERAAEEPDVVVVGQDVPVTQSAEDKSPISETKIDQPQIAAVGSEVLPEDVIASDRDQDVKQLEVELAPTAPAMQSTAPTFLDVSSSVEVVDNEKTPTGEAAAPDFPTPPVADPDIVDPIYETTSSAELESTQQSTLSNPNEPADTLETPIDKSMLKYFPEVPDEEKPRVEVHVSSPAVTPAKSRKESTGDQKSPTGLPSSSNEKSLGRESDVANLQGQSKSISRSILDNITPSKSSLYALEGDSSDQLDTMTPEAAKRLSKSNSTRKSPKSPSLGDEDPGDFEPGEGWAVITK</sequence>
<feature type="compositionally biased region" description="Basic and acidic residues" evidence="1">
    <location>
        <begin position="578"/>
        <end position="590"/>
    </location>
</feature>
<dbReference type="Proteomes" id="UP001432216">
    <property type="component" value="Chromosome 12"/>
</dbReference>
<feature type="compositionally biased region" description="Polar residues" evidence="1">
    <location>
        <begin position="254"/>
        <end position="264"/>
    </location>
</feature>
<feature type="compositionally biased region" description="Polar residues" evidence="1">
    <location>
        <begin position="834"/>
        <end position="853"/>
    </location>
</feature>
<evidence type="ECO:0000256" key="1">
    <source>
        <dbReference type="SAM" id="MobiDB-lite"/>
    </source>
</evidence>
<accession>A0ABZ2B3R4</accession>
<feature type="compositionally biased region" description="Low complexity" evidence="1">
    <location>
        <begin position="436"/>
        <end position="446"/>
    </location>
</feature>